<comment type="caution">
    <text evidence="1">The sequence shown here is derived from an EMBL/GenBank/DDBJ whole genome shotgun (WGS) entry which is preliminary data.</text>
</comment>
<name>A0A252ADE5_9PROT</name>
<dbReference type="AlphaFoldDB" id="A0A252ADE5"/>
<dbReference type="EMBL" id="JOMM01000003">
    <property type="protein sequence ID" value="OUI87627.1"/>
    <property type="molecule type" value="Genomic_DNA"/>
</dbReference>
<reference evidence="1 2" key="1">
    <citation type="submission" date="2014-06" db="EMBL/GenBank/DDBJ databases">
        <authorList>
            <person name="Ju J."/>
            <person name="Zhang J."/>
        </authorList>
    </citation>
    <scope>NUCLEOTIDE SEQUENCE [LARGE SCALE GENOMIC DNA]</scope>
    <source>
        <strain evidence="1">DmW_042</strain>
    </source>
</reference>
<organism evidence="1 2">
    <name type="scientific">Acetobacter tropicalis</name>
    <dbReference type="NCBI Taxonomy" id="104102"/>
    <lineage>
        <taxon>Bacteria</taxon>
        <taxon>Pseudomonadati</taxon>
        <taxon>Pseudomonadota</taxon>
        <taxon>Alphaproteobacteria</taxon>
        <taxon>Acetobacterales</taxon>
        <taxon>Acetobacteraceae</taxon>
        <taxon>Acetobacter</taxon>
    </lineage>
</organism>
<accession>A0A252ADE5</accession>
<proteinExistence type="predicted"/>
<evidence type="ECO:0000313" key="2">
    <source>
        <dbReference type="Proteomes" id="UP000194565"/>
    </source>
</evidence>
<evidence type="ECO:0000313" key="1">
    <source>
        <dbReference type="EMBL" id="OUI87627.1"/>
    </source>
</evidence>
<gene>
    <name evidence="1" type="ORF">HC62_10220</name>
</gene>
<sequence>MREDGSSIFAEDDPLAENVQRVALYPLEQFRAFRDILEKGLVRGGNRSRVLRSRHRLRLMTVSEKLVDIYE</sequence>
<protein>
    <submittedName>
        <fullName evidence="1">Uncharacterized protein</fullName>
    </submittedName>
</protein>
<dbReference type="Proteomes" id="UP000194565">
    <property type="component" value="Unassembled WGS sequence"/>
</dbReference>